<dbReference type="InterPro" id="IPR050364">
    <property type="entry name" value="Cytochrome_P450_fung"/>
</dbReference>
<dbReference type="Proteomes" id="UP000325780">
    <property type="component" value="Unassembled WGS sequence"/>
</dbReference>
<dbReference type="GO" id="GO:0016705">
    <property type="term" value="F:oxidoreductase activity, acting on paired donors, with incorporation or reduction of molecular oxygen"/>
    <property type="evidence" value="ECO:0007669"/>
    <property type="project" value="InterPro"/>
</dbReference>
<dbReference type="GO" id="GO:0005506">
    <property type="term" value="F:iron ion binding"/>
    <property type="evidence" value="ECO:0007669"/>
    <property type="project" value="InterPro"/>
</dbReference>
<dbReference type="Pfam" id="PF00067">
    <property type="entry name" value="p450"/>
    <property type="match status" value="1"/>
</dbReference>
<dbReference type="AlphaFoldDB" id="A0A5N6TPR2"/>
<dbReference type="Gene3D" id="1.10.630.10">
    <property type="entry name" value="Cytochrome P450"/>
    <property type="match status" value="1"/>
</dbReference>
<keyword evidence="9" id="KW-1185">Reference proteome</keyword>
<protein>
    <submittedName>
        <fullName evidence="8">O-methylsterigmatocystin oxidoreductase</fullName>
    </submittedName>
</protein>
<comment type="similarity">
    <text evidence="1 6">Belongs to the cytochrome P450 family.</text>
</comment>
<dbReference type="OrthoDB" id="1103324at2759"/>
<feature type="binding site" description="axial binding residue" evidence="5">
    <location>
        <position position="454"/>
    </location>
    <ligand>
        <name>heme</name>
        <dbReference type="ChEBI" id="CHEBI:30413"/>
    </ligand>
    <ligandPart>
        <name>Fe</name>
        <dbReference type="ChEBI" id="CHEBI:18248"/>
    </ligandPart>
</feature>
<organism evidence="8 9">
    <name type="scientific">Aspergillus avenaceus</name>
    <dbReference type="NCBI Taxonomy" id="36643"/>
    <lineage>
        <taxon>Eukaryota</taxon>
        <taxon>Fungi</taxon>
        <taxon>Dikarya</taxon>
        <taxon>Ascomycota</taxon>
        <taxon>Pezizomycotina</taxon>
        <taxon>Eurotiomycetes</taxon>
        <taxon>Eurotiomycetidae</taxon>
        <taxon>Eurotiales</taxon>
        <taxon>Aspergillaceae</taxon>
        <taxon>Aspergillus</taxon>
        <taxon>Aspergillus subgen. Circumdati</taxon>
    </lineage>
</organism>
<dbReference type="InterPro" id="IPR017972">
    <property type="entry name" value="Cyt_P450_CS"/>
</dbReference>
<comment type="cofactor">
    <cofactor evidence="5">
        <name>heme</name>
        <dbReference type="ChEBI" id="CHEBI:30413"/>
    </cofactor>
</comment>
<evidence type="ECO:0000256" key="6">
    <source>
        <dbReference type="RuleBase" id="RU000461"/>
    </source>
</evidence>
<dbReference type="InterPro" id="IPR002401">
    <property type="entry name" value="Cyt_P450_E_grp-I"/>
</dbReference>
<dbReference type="EMBL" id="ML742167">
    <property type="protein sequence ID" value="KAE8148270.1"/>
    <property type="molecule type" value="Genomic_DNA"/>
</dbReference>
<dbReference type="InterPro" id="IPR001128">
    <property type="entry name" value="Cyt_P450"/>
</dbReference>
<evidence type="ECO:0000256" key="5">
    <source>
        <dbReference type="PIRSR" id="PIRSR602401-1"/>
    </source>
</evidence>
<dbReference type="PRINTS" id="PR00385">
    <property type="entry name" value="P450"/>
</dbReference>
<evidence type="ECO:0000256" key="7">
    <source>
        <dbReference type="SAM" id="Phobius"/>
    </source>
</evidence>
<evidence type="ECO:0000256" key="2">
    <source>
        <dbReference type="ARBA" id="ARBA00022723"/>
    </source>
</evidence>
<dbReference type="PANTHER" id="PTHR46300">
    <property type="entry name" value="P450, PUTATIVE (EUROFUNG)-RELATED-RELATED"/>
    <property type="match status" value="1"/>
</dbReference>
<evidence type="ECO:0000313" key="9">
    <source>
        <dbReference type="Proteomes" id="UP000325780"/>
    </source>
</evidence>
<keyword evidence="7" id="KW-0812">Transmembrane</keyword>
<keyword evidence="5 6" id="KW-0349">Heme</keyword>
<keyword evidence="3 6" id="KW-0560">Oxidoreductase</keyword>
<keyword evidence="7" id="KW-0472">Membrane</keyword>
<reference evidence="8 9" key="1">
    <citation type="submission" date="2019-04" db="EMBL/GenBank/DDBJ databases">
        <title>Friends and foes A comparative genomics study of 23 Aspergillus species from section Flavi.</title>
        <authorList>
            <consortium name="DOE Joint Genome Institute"/>
            <person name="Kjaerbolling I."/>
            <person name="Vesth T."/>
            <person name="Frisvad J.C."/>
            <person name="Nybo J.L."/>
            <person name="Theobald S."/>
            <person name="Kildgaard S."/>
            <person name="Isbrandt T."/>
            <person name="Kuo A."/>
            <person name="Sato A."/>
            <person name="Lyhne E.K."/>
            <person name="Kogle M.E."/>
            <person name="Wiebenga A."/>
            <person name="Kun R.S."/>
            <person name="Lubbers R.J."/>
            <person name="Makela M.R."/>
            <person name="Barry K."/>
            <person name="Chovatia M."/>
            <person name="Clum A."/>
            <person name="Daum C."/>
            <person name="Haridas S."/>
            <person name="He G."/>
            <person name="LaButti K."/>
            <person name="Lipzen A."/>
            <person name="Mondo S."/>
            <person name="Riley R."/>
            <person name="Salamov A."/>
            <person name="Simmons B.A."/>
            <person name="Magnuson J.K."/>
            <person name="Henrissat B."/>
            <person name="Mortensen U.H."/>
            <person name="Larsen T.O."/>
            <person name="Devries R.P."/>
            <person name="Grigoriev I.V."/>
            <person name="Machida M."/>
            <person name="Baker S.E."/>
            <person name="Andersen M.R."/>
        </authorList>
    </citation>
    <scope>NUCLEOTIDE SEQUENCE [LARGE SCALE GENOMIC DNA]</scope>
    <source>
        <strain evidence="8 9">IBT 18842</strain>
    </source>
</reference>
<keyword evidence="4 5" id="KW-0408">Iron</keyword>
<evidence type="ECO:0000256" key="1">
    <source>
        <dbReference type="ARBA" id="ARBA00010617"/>
    </source>
</evidence>
<accession>A0A5N6TPR2</accession>
<proteinExistence type="inferred from homology"/>
<dbReference type="CDD" id="cd11065">
    <property type="entry name" value="CYP64-like"/>
    <property type="match status" value="1"/>
</dbReference>
<dbReference type="PROSITE" id="PS00086">
    <property type="entry name" value="CYTOCHROME_P450"/>
    <property type="match status" value="1"/>
</dbReference>
<dbReference type="InterPro" id="IPR036396">
    <property type="entry name" value="Cyt_P450_sf"/>
</dbReference>
<evidence type="ECO:0000256" key="3">
    <source>
        <dbReference type="ARBA" id="ARBA00023002"/>
    </source>
</evidence>
<dbReference type="PRINTS" id="PR00463">
    <property type="entry name" value="EP450I"/>
</dbReference>
<keyword evidence="7" id="KW-1133">Transmembrane helix</keyword>
<sequence>MAALILFAYIASTILLAGSTSVLILLASYGLFLSTLSPFHTPPKGLRRVPGPKGHPFIGNTLQLSDRPQRELTEWARTYGELFQLRIGLTNWIYLNSAQASRELLDRQAAFTSSRLPAPVASGLIGADMRFGLMADGQRWRDFRGPYHKMLAPSRSRIYLPSQDLEAKQLIYDILVDNEDGTEFYTHTRRFATSIIMTTTYGWRIPDTEGNDIKEIYGILHELSGSMVPGTWIADMVPYLARLPECLQWWRKEALQHFDHQSTLWMRYWKSFENGFRAGKAPGCFAKELIENSQQGKGLTELENAFLAGSMVEAGAETTSTTLNSCFRYLAANPAIQARAHRELDKVIGRSRMPDFTDQEALPYIEACFRETSRLRPPSNNGVLHYTTADLSYKGYHIPKNTVIAMNQYAMYYDPFRYKDPEQFVPERFLTPGDENDENYLPDRWLFGAGRRLCPGMHFAVNSMFIALARVLWAFEIRPPLDEFGRESQLDVSDYAYEDGRFTVPKPFKLRFLCRDTGIKTVVRREWKQASERLE</sequence>
<dbReference type="GO" id="GO:0020037">
    <property type="term" value="F:heme binding"/>
    <property type="evidence" value="ECO:0007669"/>
    <property type="project" value="InterPro"/>
</dbReference>
<evidence type="ECO:0000256" key="4">
    <source>
        <dbReference type="ARBA" id="ARBA00023004"/>
    </source>
</evidence>
<evidence type="ECO:0000313" key="8">
    <source>
        <dbReference type="EMBL" id="KAE8148270.1"/>
    </source>
</evidence>
<gene>
    <name evidence="8" type="ORF">BDV25DRAFT_131367</name>
</gene>
<dbReference type="PANTHER" id="PTHR46300:SF11">
    <property type="entry name" value="OXIDOREDUCTASE, PUTATIVE-RELATED"/>
    <property type="match status" value="1"/>
</dbReference>
<name>A0A5N6TPR2_ASPAV</name>
<keyword evidence="2 5" id="KW-0479">Metal-binding</keyword>
<feature type="transmembrane region" description="Helical" evidence="7">
    <location>
        <begin position="7"/>
        <end position="32"/>
    </location>
</feature>
<keyword evidence="6" id="KW-0503">Monooxygenase</keyword>
<dbReference type="SUPFAM" id="SSF48264">
    <property type="entry name" value="Cytochrome P450"/>
    <property type="match status" value="1"/>
</dbReference>
<dbReference type="GO" id="GO:0004497">
    <property type="term" value="F:monooxygenase activity"/>
    <property type="evidence" value="ECO:0007669"/>
    <property type="project" value="UniProtKB-KW"/>
</dbReference>